<organism evidence="1 2">
    <name type="scientific">Tenacibaculum adriaticum</name>
    <dbReference type="NCBI Taxonomy" id="413713"/>
    <lineage>
        <taxon>Bacteria</taxon>
        <taxon>Pseudomonadati</taxon>
        <taxon>Bacteroidota</taxon>
        <taxon>Flavobacteriia</taxon>
        <taxon>Flavobacteriales</taxon>
        <taxon>Flavobacteriaceae</taxon>
        <taxon>Tenacibaculum</taxon>
    </lineage>
</organism>
<protein>
    <submittedName>
        <fullName evidence="1">Uncharacterized protein</fullName>
    </submittedName>
</protein>
<keyword evidence="2" id="KW-1185">Reference proteome</keyword>
<dbReference type="PROSITE" id="PS51257">
    <property type="entry name" value="PROKAR_LIPOPROTEIN"/>
    <property type="match status" value="1"/>
</dbReference>
<accession>A0A5S5DQT3</accession>
<gene>
    <name evidence="1" type="ORF">C7447_103422</name>
</gene>
<proteinExistence type="predicted"/>
<dbReference type="AlphaFoldDB" id="A0A5S5DQT3"/>
<evidence type="ECO:0000313" key="1">
    <source>
        <dbReference type="EMBL" id="TYP98251.1"/>
    </source>
</evidence>
<dbReference type="EMBL" id="VNIA01000003">
    <property type="protein sequence ID" value="TYP98251.1"/>
    <property type="molecule type" value="Genomic_DNA"/>
</dbReference>
<name>A0A5S5DQT3_9FLAO</name>
<comment type="caution">
    <text evidence="1">The sequence shown here is derived from an EMBL/GenBank/DDBJ whole genome shotgun (WGS) entry which is preliminary data.</text>
</comment>
<dbReference type="OrthoDB" id="9834225at2"/>
<reference evidence="1 2" key="1">
    <citation type="submission" date="2019-07" db="EMBL/GenBank/DDBJ databases">
        <title>Genomic Encyclopedia of Type Strains, Phase IV (KMG-IV): sequencing the most valuable type-strain genomes for metagenomic binning, comparative biology and taxonomic classification.</title>
        <authorList>
            <person name="Goeker M."/>
        </authorList>
    </citation>
    <scope>NUCLEOTIDE SEQUENCE [LARGE SCALE GENOMIC DNA]</scope>
    <source>
        <strain evidence="1 2">DSM 18961</strain>
    </source>
</reference>
<dbReference type="Proteomes" id="UP000323136">
    <property type="component" value="Unassembled WGS sequence"/>
</dbReference>
<evidence type="ECO:0000313" key="2">
    <source>
        <dbReference type="Proteomes" id="UP000323136"/>
    </source>
</evidence>
<sequence length="161" mass="18652">MKNTIGILIITLILTFSCSAQNDWKLIEKTISELKSESPNHEGAILNSYSIKDLDKDGIYEIIESNNRIESTAIGFLNIELSAAFDFDKIYVLNDKQYVESKSDIGFFLQNKISQYELWKRLILNPENLNSDSKILVNENRESFLKEINWILKNINEKSRK</sequence>
<dbReference type="RefSeq" id="WP_148870567.1">
    <property type="nucleotide sequence ID" value="NZ_VNIA01000003.1"/>
</dbReference>